<dbReference type="EMBL" id="JBANRG010000010">
    <property type="protein sequence ID" value="KAK7463016.1"/>
    <property type="molecule type" value="Genomic_DNA"/>
</dbReference>
<keyword evidence="3" id="KW-1185">Reference proteome</keyword>
<name>A0ABR1JKA1_9AGAR</name>
<evidence type="ECO:0000313" key="2">
    <source>
        <dbReference type="EMBL" id="KAK7463016.1"/>
    </source>
</evidence>
<proteinExistence type="predicted"/>
<gene>
    <name evidence="2" type="ORF">VKT23_007598</name>
</gene>
<reference evidence="2 3" key="1">
    <citation type="submission" date="2024-01" db="EMBL/GenBank/DDBJ databases">
        <title>A draft genome for the cacao thread blight pathogen Marasmiellus scandens.</title>
        <authorList>
            <person name="Baruah I.K."/>
            <person name="Leung J."/>
            <person name="Bukari Y."/>
            <person name="Amoako-Attah I."/>
            <person name="Meinhardt L.W."/>
            <person name="Bailey B.A."/>
            <person name="Cohen S.P."/>
        </authorList>
    </citation>
    <scope>NUCLEOTIDE SEQUENCE [LARGE SCALE GENOMIC DNA]</scope>
    <source>
        <strain evidence="2 3">GH-19</strain>
    </source>
</reference>
<accession>A0ABR1JKA1</accession>
<evidence type="ECO:0000256" key="1">
    <source>
        <dbReference type="SAM" id="MobiDB-lite"/>
    </source>
</evidence>
<evidence type="ECO:0000313" key="3">
    <source>
        <dbReference type="Proteomes" id="UP001498398"/>
    </source>
</evidence>
<dbReference type="Proteomes" id="UP001498398">
    <property type="component" value="Unassembled WGS sequence"/>
</dbReference>
<organism evidence="2 3">
    <name type="scientific">Marasmiellus scandens</name>
    <dbReference type="NCBI Taxonomy" id="2682957"/>
    <lineage>
        <taxon>Eukaryota</taxon>
        <taxon>Fungi</taxon>
        <taxon>Dikarya</taxon>
        <taxon>Basidiomycota</taxon>
        <taxon>Agaricomycotina</taxon>
        <taxon>Agaricomycetes</taxon>
        <taxon>Agaricomycetidae</taxon>
        <taxon>Agaricales</taxon>
        <taxon>Marasmiineae</taxon>
        <taxon>Omphalotaceae</taxon>
        <taxon>Marasmiellus</taxon>
    </lineage>
</organism>
<feature type="compositionally biased region" description="Pro residues" evidence="1">
    <location>
        <begin position="8"/>
        <end position="19"/>
    </location>
</feature>
<comment type="caution">
    <text evidence="2">The sequence shown here is derived from an EMBL/GenBank/DDBJ whole genome shotgun (WGS) entry which is preliminary data.</text>
</comment>
<protein>
    <submittedName>
        <fullName evidence="2">Uncharacterized protein</fullName>
    </submittedName>
</protein>
<feature type="region of interest" description="Disordered" evidence="1">
    <location>
        <begin position="71"/>
        <end position="116"/>
    </location>
</feature>
<sequence>MLQEFDAPVPPTPSLPPPSSVRSILRGGKTPGTSNARFLSRKRFSAHSTTFFQGYVWRSFYELVWHCDPKNSRPSSGEIFSPLTEESKTQGLSGQINTEVNTPLASEAHPSDPSNPLDLSQGIDLPALLPGFHLDLNLDSGFDLPGVG</sequence>
<feature type="compositionally biased region" description="Polar residues" evidence="1">
    <location>
        <begin position="89"/>
        <end position="104"/>
    </location>
</feature>
<feature type="region of interest" description="Disordered" evidence="1">
    <location>
        <begin position="1"/>
        <end position="33"/>
    </location>
</feature>